<sequence length="97" mass="10281">MSIERTLPTQPIATTGAVQSTMNDAKGVREQQPARTGTTEKPGVQVAISDASRQIAGSEDIDMARVEQIKDAIARGELHLDAGKIADALLADSAFFE</sequence>
<name>A0A4P8YEJ5_9ENTR</name>
<protein>
    <recommendedName>
        <fullName evidence="2">Negative regulator of flagellin synthesis</fullName>
    </recommendedName>
    <alternativeName>
        <fullName evidence="8">Anti-sigma-28 factor</fullName>
    </alternativeName>
</protein>
<feature type="compositionally biased region" description="Polar residues" evidence="9">
    <location>
        <begin position="7"/>
        <end position="23"/>
    </location>
</feature>
<dbReference type="OrthoDB" id="7062942at2"/>
<proteinExistence type="inferred from homology"/>
<evidence type="ECO:0000256" key="9">
    <source>
        <dbReference type="SAM" id="MobiDB-lite"/>
    </source>
</evidence>
<dbReference type="InterPro" id="IPR035890">
    <property type="entry name" value="Anti-sigma-28_factor_FlgM_sf"/>
</dbReference>
<keyword evidence="3" id="KW-0678">Repressor</keyword>
<evidence type="ECO:0000256" key="8">
    <source>
        <dbReference type="ARBA" id="ARBA00030117"/>
    </source>
</evidence>
<reference evidence="11 12" key="1">
    <citation type="submission" date="2019-05" db="EMBL/GenBank/DDBJ databases">
        <title>Complete genome sequence of Izhakiella calystegiae KSNA2, an endophyte isolated from beach morning glory (Calystegia soldanella).</title>
        <authorList>
            <person name="Jiang L."/>
            <person name="Jeong J.C."/>
            <person name="Kim C.Y."/>
            <person name="Kim D.H."/>
            <person name="Kim S.W."/>
            <person name="Lee j."/>
        </authorList>
    </citation>
    <scope>NUCLEOTIDE SEQUENCE [LARGE SCALE GENOMIC DNA]</scope>
    <source>
        <strain evidence="11 12">KSNA2</strain>
    </source>
</reference>
<evidence type="ECO:0000256" key="6">
    <source>
        <dbReference type="ARBA" id="ARBA00023163"/>
    </source>
</evidence>
<organism evidence="11 12">
    <name type="scientific">Jejubacter calystegiae</name>
    <dbReference type="NCBI Taxonomy" id="2579935"/>
    <lineage>
        <taxon>Bacteria</taxon>
        <taxon>Pseudomonadati</taxon>
        <taxon>Pseudomonadota</taxon>
        <taxon>Gammaproteobacteria</taxon>
        <taxon>Enterobacterales</taxon>
        <taxon>Enterobacteriaceae</taxon>
        <taxon>Jejubacter</taxon>
    </lineage>
</organism>
<evidence type="ECO:0000256" key="3">
    <source>
        <dbReference type="ARBA" id="ARBA00022491"/>
    </source>
</evidence>
<evidence type="ECO:0000313" key="12">
    <source>
        <dbReference type="Proteomes" id="UP000302163"/>
    </source>
</evidence>
<dbReference type="KEGG" id="izh:FEM41_04945"/>
<evidence type="ECO:0000256" key="5">
    <source>
        <dbReference type="ARBA" id="ARBA00023015"/>
    </source>
</evidence>
<dbReference type="NCBIfam" id="TIGR03824">
    <property type="entry name" value="FlgM_jcvi"/>
    <property type="match status" value="1"/>
</dbReference>
<evidence type="ECO:0000256" key="7">
    <source>
        <dbReference type="ARBA" id="ARBA00024739"/>
    </source>
</evidence>
<keyword evidence="11" id="KW-0966">Cell projection</keyword>
<keyword evidence="6" id="KW-0804">Transcription</keyword>
<dbReference type="AlphaFoldDB" id="A0A4P8YEJ5"/>
<evidence type="ECO:0000256" key="4">
    <source>
        <dbReference type="ARBA" id="ARBA00022795"/>
    </source>
</evidence>
<feature type="domain" description="Anti-sigma-28 factor FlgM C-terminal" evidence="10">
    <location>
        <begin position="45"/>
        <end position="90"/>
    </location>
</feature>
<dbReference type="GO" id="GO:0044781">
    <property type="term" value="P:bacterial-type flagellum organization"/>
    <property type="evidence" value="ECO:0007669"/>
    <property type="project" value="UniProtKB-KW"/>
</dbReference>
<comment type="similarity">
    <text evidence="1">Belongs to the FlgM family.</text>
</comment>
<keyword evidence="11" id="KW-0969">Cilium</keyword>
<dbReference type="Proteomes" id="UP000302163">
    <property type="component" value="Chromosome"/>
</dbReference>
<dbReference type="InterPro" id="IPR031316">
    <property type="entry name" value="FlgM_C"/>
</dbReference>
<keyword evidence="12" id="KW-1185">Reference proteome</keyword>
<evidence type="ECO:0000259" key="10">
    <source>
        <dbReference type="Pfam" id="PF04316"/>
    </source>
</evidence>
<keyword evidence="4" id="KW-1005">Bacterial flagellum biogenesis</keyword>
<evidence type="ECO:0000256" key="1">
    <source>
        <dbReference type="ARBA" id="ARBA00005322"/>
    </source>
</evidence>
<feature type="region of interest" description="Disordered" evidence="9">
    <location>
        <begin position="1"/>
        <end position="44"/>
    </location>
</feature>
<dbReference type="EMBL" id="CP040428">
    <property type="protein sequence ID" value="QCT19045.1"/>
    <property type="molecule type" value="Genomic_DNA"/>
</dbReference>
<dbReference type="Pfam" id="PF04316">
    <property type="entry name" value="FlgM"/>
    <property type="match status" value="1"/>
</dbReference>
<accession>A0A4P8YEJ5</accession>
<dbReference type="InterPro" id="IPR007412">
    <property type="entry name" value="FlgM"/>
</dbReference>
<dbReference type="SUPFAM" id="SSF101498">
    <property type="entry name" value="Anti-sigma factor FlgM"/>
    <property type="match status" value="1"/>
</dbReference>
<keyword evidence="5" id="KW-0805">Transcription regulation</keyword>
<evidence type="ECO:0000256" key="2">
    <source>
        <dbReference type="ARBA" id="ARBA00017823"/>
    </source>
</evidence>
<dbReference type="RefSeq" id="WP_138094934.1">
    <property type="nucleotide sequence ID" value="NZ_CP040428.1"/>
</dbReference>
<gene>
    <name evidence="11" type="primary">flgM</name>
    <name evidence="11" type="ORF">FEM41_04945</name>
</gene>
<evidence type="ECO:0000313" key="11">
    <source>
        <dbReference type="EMBL" id="QCT19045.1"/>
    </source>
</evidence>
<dbReference type="GO" id="GO:0045892">
    <property type="term" value="P:negative regulation of DNA-templated transcription"/>
    <property type="evidence" value="ECO:0007669"/>
    <property type="project" value="InterPro"/>
</dbReference>
<keyword evidence="11" id="KW-0282">Flagellum</keyword>
<comment type="function">
    <text evidence="7">Responsible for the coupling of flagellin expression to flagellar assembly by preventing expression of the flagellin genes when a component of the middle class of proteins is defective. It negatively regulates flagellar genes by inhibiting the activity of FliA by directly binding to FliA.</text>
</comment>